<evidence type="ECO:0000313" key="1">
    <source>
        <dbReference type="EMBL" id="BBF23562.1"/>
    </source>
</evidence>
<proteinExistence type="predicted"/>
<sequence>MKAYKGKEYFFHEMKARKIYRNGDIATVVRSFFGGVLKLTELYRLGKLEKYSITLLGVRFYSRVKRSSGLEYFFLRFNFKQVDTSKKNKDQLREISKNKNLIILRSNSGEAYLVLKYFIDSIIRDYLRIPQQQVLIICTKRYHAELVKHLCPQYSFIVEERKLFNDLPFYSELDGKKVLNLFPIQYYGAFEFSQDPQKNYFFWMKNFFIQNGIFLKSSKLHKQYKKENIQRKILLIPESVSSNSLNPQDIHDIVTILGDFGFQALINNPNIPFRKLLSATKEVAGIIAVRSGIVDFLIEAQLPTFVIYSSLPAKPYQVTDTESTSALLQYSLKYNPQCPPLLEEVVDQDFRIKLRQWLSNLDKDEFK</sequence>
<dbReference type="Proteomes" id="UP000271003">
    <property type="component" value="Chromosome"/>
</dbReference>
<gene>
    <name evidence="1" type="ORF">SUTMEG_14530</name>
</gene>
<reference evidence="1 2" key="1">
    <citation type="journal article" date="2018" name="Int. J. Syst. Evol. Microbiol.">
        <title>Mesosutterella multiformis gen. nov., sp. nov., a member of the family Sutterellaceae and Sutterella megalosphaeroides sp. nov., isolated from human faeces.</title>
        <authorList>
            <person name="Sakamoto M."/>
            <person name="Ikeyama N."/>
            <person name="Kunihiro T."/>
            <person name="Iino T."/>
            <person name="Yuki M."/>
            <person name="Ohkuma M."/>
        </authorList>
    </citation>
    <scope>NUCLEOTIDE SEQUENCE [LARGE SCALE GENOMIC DNA]</scope>
    <source>
        <strain evidence="1 2">6FBBBH3</strain>
    </source>
</reference>
<keyword evidence="2" id="KW-1185">Reference proteome</keyword>
<accession>A0A2Z6IBC3</accession>
<organism evidence="1 2">
    <name type="scientific">Sutterella megalosphaeroides</name>
    <dbReference type="NCBI Taxonomy" id="2494234"/>
    <lineage>
        <taxon>Bacteria</taxon>
        <taxon>Pseudomonadati</taxon>
        <taxon>Pseudomonadota</taxon>
        <taxon>Betaproteobacteria</taxon>
        <taxon>Burkholderiales</taxon>
        <taxon>Sutterellaceae</taxon>
        <taxon>Sutterella</taxon>
    </lineage>
</organism>
<dbReference type="KEGG" id="sutt:SUTMEG_14530"/>
<dbReference type="RefSeq" id="WP_123957671.1">
    <property type="nucleotide sequence ID" value="NZ_AP018786.1"/>
</dbReference>
<name>A0A2Z6IBC3_9BURK</name>
<dbReference type="EMBL" id="AP018786">
    <property type="protein sequence ID" value="BBF23562.1"/>
    <property type="molecule type" value="Genomic_DNA"/>
</dbReference>
<dbReference type="AlphaFoldDB" id="A0A2Z6IBC3"/>
<evidence type="ECO:0000313" key="2">
    <source>
        <dbReference type="Proteomes" id="UP000271003"/>
    </source>
</evidence>
<protein>
    <submittedName>
        <fullName evidence="1">Uncharacterized protein</fullName>
    </submittedName>
</protein>